<dbReference type="KEGG" id="lsm:121131863"/>
<dbReference type="SUPFAM" id="SSF47473">
    <property type="entry name" value="EF-hand"/>
    <property type="match status" value="2"/>
</dbReference>
<evidence type="ECO:0000256" key="4">
    <source>
        <dbReference type="SAM" id="Coils"/>
    </source>
</evidence>
<dbReference type="SMART" id="SM00291">
    <property type="entry name" value="ZnF_ZZ"/>
    <property type="match status" value="1"/>
</dbReference>
<dbReference type="Pfam" id="PF09069">
    <property type="entry name" value="EF-hand_3"/>
    <property type="match status" value="1"/>
</dbReference>
<feature type="compositionally biased region" description="Polar residues" evidence="5">
    <location>
        <begin position="386"/>
        <end position="403"/>
    </location>
</feature>
<feature type="region of interest" description="Disordered" evidence="5">
    <location>
        <begin position="302"/>
        <end position="322"/>
    </location>
</feature>
<dbReference type="GO" id="GO:0099536">
    <property type="term" value="P:synaptic signaling"/>
    <property type="evidence" value="ECO:0007669"/>
    <property type="project" value="TreeGrafter"/>
</dbReference>
<evidence type="ECO:0000313" key="7">
    <source>
        <dbReference type="EMBL" id="CDW18507.1"/>
    </source>
</evidence>
<proteinExistence type="predicted"/>
<dbReference type="AlphaFoldDB" id="A0A0K2SYQ1"/>
<organism evidence="7">
    <name type="scientific">Lepeophtheirus salmonis</name>
    <name type="common">Salmon louse</name>
    <name type="synonym">Caligus salmonis</name>
    <dbReference type="NCBI Taxonomy" id="72036"/>
    <lineage>
        <taxon>Eukaryota</taxon>
        <taxon>Metazoa</taxon>
        <taxon>Ecdysozoa</taxon>
        <taxon>Arthropoda</taxon>
        <taxon>Crustacea</taxon>
        <taxon>Multicrustacea</taxon>
        <taxon>Hexanauplia</taxon>
        <taxon>Copepoda</taxon>
        <taxon>Siphonostomatoida</taxon>
        <taxon>Caligidae</taxon>
        <taxon>Lepeophtheirus</taxon>
    </lineage>
</organism>
<dbReference type="Gene3D" id="6.10.140.70">
    <property type="match status" value="1"/>
</dbReference>
<reference evidence="7" key="1">
    <citation type="submission" date="2014-05" db="EMBL/GenBank/DDBJ databases">
        <authorList>
            <person name="Chronopoulou M."/>
        </authorList>
    </citation>
    <scope>NUCLEOTIDE SEQUENCE</scope>
    <source>
        <tissue evidence="7">Whole organism</tissue>
    </source>
</reference>
<evidence type="ECO:0000256" key="3">
    <source>
        <dbReference type="ARBA" id="ARBA00022833"/>
    </source>
</evidence>
<dbReference type="GO" id="GO:0046716">
    <property type="term" value="P:muscle cell cellular homeostasis"/>
    <property type="evidence" value="ECO:0007669"/>
    <property type="project" value="UniProtKB-ARBA"/>
</dbReference>
<keyword evidence="4" id="KW-0175">Coiled coil</keyword>
<feature type="domain" description="ZZ-type" evidence="6">
    <location>
        <begin position="229"/>
        <end position="273"/>
    </location>
</feature>
<dbReference type="OrthoDB" id="6019271at2759"/>
<dbReference type="PANTHER" id="PTHR12268">
    <property type="entry name" value="E3 UBIQUITIN-PROTEIN LIGASE KCMF1"/>
    <property type="match status" value="1"/>
</dbReference>
<evidence type="ECO:0000259" key="6">
    <source>
        <dbReference type="SMART" id="SM00291"/>
    </source>
</evidence>
<feature type="region of interest" description="Disordered" evidence="5">
    <location>
        <begin position="334"/>
        <end position="403"/>
    </location>
</feature>
<accession>A0A0K2SYQ1</accession>
<feature type="region of interest" description="Disordered" evidence="5">
    <location>
        <begin position="565"/>
        <end position="605"/>
    </location>
</feature>
<dbReference type="InterPro" id="IPR015154">
    <property type="entry name" value="EF-hand_dom_typ2"/>
</dbReference>
<name>A0A0K2SYQ1_LEPSM</name>
<dbReference type="InterPro" id="IPR000433">
    <property type="entry name" value="Znf_ZZ"/>
</dbReference>
<feature type="region of interest" description="Disordered" evidence="5">
    <location>
        <begin position="1"/>
        <end position="26"/>
    </location>
</feature>
<dbReference type="GeneID" id="121131863"/>
<keyword evidence="1" id="KW-0479">Metal-binding</keyword>
<dbReference type="InterPro" id="IPR015153">
    <property type="entry name" value="EF-hand_dom_typ1"/>
</dbReference>
<dbReference type="Pfam" id="PF00569">
    <property type="entry name" value="ZZ"/>
    <property type="match status" value="1"/>
</dbReference>
<dbReference type="PANTHER" id="PTHR12268:SF27">
    <property type="entry name" value="DYSTROBREVIN, ISOFORM F"/>
    <property type="match status" value="1"/>
</dbReference>
<dbReference type="InterPro" id="IPR050774">
    <property type="entry name" value="KCMF1/Dystrophin"/>
</dbReference>
<evidence type="ECO:0000256" key="5">
    <source>
        <dbReference type="SAM" id="MobiDB-lite"/>
    </source>
</evidence>
<dbReference type="InterPro" id="IPR011992">
    <property type="entry name" value="EF-hand-dom_pair"/>
</dbReference>
<dbReference type="Pfam" id="PF09068">
    <property type="entry name" value="EF-hand_2"/>
    <property type="match status" value="1"/>
</dbReference>
<dbReference type="GO" id="GO:0045202">
    <property type="term" value="C:synapse"/>
    <property type="evidence" value="ECO:0007669"/>
    <property type="project" value="TreeGrafter"/>
</dbReference>
<dbReference type="Gene3D" id="1.10.238.10">
    <property type="entry name" value="EF-hand"/>
    <property type="match status" value="1"/>
</dbReference>
<feature type="compositionally biased region" description="Acidic residues" evidence="5">
    <location>
        <begin position="13"/>
        <end position="26"/>
    </location>
</feature>
<keyword evidence="2" id="KW-0863">Zinc-finger</keyword>
<dbReference type="GO" id="GO:0016010">
    <property type="term" value="C:dystrophin-associated glycoprotein complex"/>
    <property type="evidence" value="ECO:0007669"/>
    <property type="project" value="UniProtKB-ARBA"/>
</dbReference>
<dbReference type="GO" id="GO:0050804">
    <property type="term" value="P:modulation of chemical synaptic transmission"/>
    <property type="evidence" value="ECO:0007669"/>
    <property type="project" value="UniProtKB-ARBA"/>
</dbReference>
<dbReference type="RefSeq" id="XP_071750154.1">
    <property type="nucleotide sequence ID" value="XM_071894053.1"/>
</dbReference>
<dbReference type="EMBL" id="HACA01001146">
    <property type="protein sequence ID" value="CDW18507.1"/>
    <property type="molecule type" value="Transcribed_RNA"/>
</dbReference>
<dbReference type="InterPro" id="IPR043145">
    <property type="entry name" value="Znf_ZZ_sf"/>
</dbReference>
<sequence>MEDLETSAAETDLQNEDEDEKEEEDLDSIRFASYRTASKLRALQKKSLLHHIDIWNMIESFRENGLNDNAREGNVTLGEGRLRSLVTSLYVNLGKRLPPGPAIRDEGDVLFSWLMRLSPKTKIRSVKTALAALAAGKLMDKLRYVFSQCADGNGHLIHKRFWEFLRDLLKLAQSVGEYEAFKSSSSEVIFPEDARINVNDFLETMMSDPGPSCLSWLLVLHRVINAESVHHPVTCGYCRIRGFNGLRYKSDRANYHLCQNCFWRGKIGPEHRDDVFKEYNSYKSSSGRSSFKKSLQCIGNKNNNEVHTEGKISRSKSKTPAIPNFPEQEVIISMPTPLPHHPNNNNNNGFLTPRPSSRCTTPRNPPSHPSYSSLPRMDQRHHHSTPARSSSEAGGSFIQSDSMHNTTDEHSLIAEYTLRLNDESRSNSALHSQLVQELERKNQEIIRDITKLRQNSNNFSYPRGSRSRGGYADHNLQSRPIIVPPNTNPMLINELHGLRSKKEDLDQRLTELQSTRKDLMTELEELMKLLKNQKMFVQNPGPPPHPQFLATPSQQQQFLFQKQLQNQKNSHHQQAQISSFLGEIDSGNSPESYPPNPSSLASLSD</sequence>
<dbReference type="SUPFAM" id="SSF57850">
    <property type="entry name" value="RING/U-box"/>
    <property type="match status" value="1"/>
</dbReference>
<dbReference type="Gene3D" id="3.30.60.90">
    <property type="match status" value="1"/>
</dbReference>
<evidence type="ECO:0000256" key="1">
    <source>
        <dbReference type="ARBA" id="ARBA00022723"/>
    </source>
</evidence>
<dbReference type="RefSeq" id="XP_040583190.1">
    <property type="nucleotide sequence ID" value="XM_040727256.2"/>
</dbReference>
<dbReference type="GO" id="GO:0008270">
    <property type="term" value="F:zinc ion binding"/>
    <property type="evidence" value="ECO:0007669"/>
    <property type="project" value="UniProtKB-KW"/>
</dbReference>
<dbReference type="RefSeq" id="XP_040583191.1">
    <property type="nucleotide sequence ID" value="XM_040727257.2"/>
</dbReference>
<protein>
    <submittedName>
        <fullName evidence="7">Dystrobrevin betalike [Acyrthosiphon pisum]</fullName>
    </submittedName>
</protein>
<keyword evidence="3" id="KW-0862">Zinc</keyword>
<evidence type="ECO:0000256" key="2">
    <source>
        <dbReference type="ARBA" id="ARBA00022771"/>
    </source>
</evidence>
<feature type="coiled-coil region" evidence="4">
    <location>
        <begin position="495"/>
        <end position="529"/>
    </location>
</feature>